<dbReference type="AlphaFoldDB" id="A0AAV2R2Y0"/>
<keyword evidence="2" id="KW-1185">Reference proteome</keyword>
<dbReference type="Proteomes" id="UP001497623">
    <property type="component" value="Unassembled WGS sequence"/>
</dbReference>
<accession>A0AAV2R2Y0</accession>
<proteinExistence type="predicted"/>
<comment type="caution">
    <text evidence="1">The sequence shown here is derived from an EMBL/GenBank/DDBJ whole genome shotgun (WGS) entry which is preliminary data.</text>
</comment>
<protein>
    <submittedName>
        <fullName evidence="1">Uncharacterized protein</fullName>
    </submittedName>
</protein>
<reference evidence="1 2" key="1">
    <citation type="submission" date="2024-05" db="EMBL/GenBank/DDBJ databases">
        <authorList>
            <person name="Wallberg A."/>
        </authorList>
    </citation>
    <scope>NUCLEOTIDE SEQUENCE [LARGE SCALE GENOMIC DNA]</scope>
</reference>
<sequence>MLRSPSSSTLVATASRQKLKVSYYVFKSFRRHTNNKKKKLKPDKPVSAHQILSGSILFMLNKGNLKPSFNFRITSFTGSWTPEHEREEEHTKDYFAHRFECT</sequence>
<name>A0AAV2R2Y0_MEGNR</name>
<evidence type="ECO:0000313" key="2">
    <source>
        <dbReference type="Proteomes" id="UP001497623"/>
    </source>
</evidence>
<gene>
    <name evidence="1" type="ORF">MNOR_LOCUS18840</name>
</gene>
<evidence type="ECO:0000313" key="1">
    <source>
        <dbReference type="EMBL" id="CAL4108334.1"/>
    </source>
</evidence>
<organism evidence="1 2">
    <name type="scientific">Meganyctiphanes norvegica</name>
    <name type="common">Northern krill</name>
    <name type="synonym">Thysanopoda norvegica</name>
    <dbReference type="NCBI Taxonomy" id="48144"/>
    <lineage>
        <taxon>Eukaryota</taxon>
        <taxon>Metazoa</taxon>
        <taxon>Ecdysozoa</taxon>
        <taxon>Arthropoda</taxon>
        <taxon>Crustacea</taxon>
        <taxon>Multicrustacea</taxon>
        <taxon>Malacostraca</taxon>
        <taxon>Eumalacostraca</taxon>
        <taxon>Eucarida</taxon>
        <taxon>Euphausiacea</taxon>
        <taxon>Euphausiidae</taxon>
        <taxon>Meganyctiphanes</taxon>
    </lineage>
</organism>
<dbReference type="EMBL" id="CAXKWB010013694">
    <property type="protein sequence ID" value="CAL4108334.1"/>
    <property type="molecule type" value="Genomic_DNA"/>
</dbReference>